<sequence length="306" mass="33510">MYRKISGLSVLKLFLYSIMLFLGGMVMPIFFAFIPALFLSEMRRQGVLPVAGVFLGVCVILGFLTDPMTALSLMTIMGPLILILDYCMRTDKSVDFTMAVGTILFIVSFGFMLYRSGTLQMIQTGKFLTYVENIQQEVIKNAGLSSMEQARIGLQLKTFMSRAISLVPAFIVLSGLLMTYVSYRISGRNMRIAGDKVVCPGPFFLLRLPRAAMIPSAALVAIGYGLAQTAAPGIELYVLNLGAIVATLFAFQGLAIENFFLLRYVRQPIARGLILFLTLTIPVGQMALAALGLLDQVLNIRNIQGA</sequence>
<dbReference type="Proteomes" id="UP000586454">
    <property type="component" value="Unassembled WGS sequence"/>
</dbReference>
<keyword evidence="1" id="KW-0812">Transmembrane</keyword>
<proteinExistence type="predicted"/>
<feature type="transmembrane region" description="Helical" evidence="1">
    <location>
        <begin position="70"/>
        <end position="87"/>
    </location>
</feature>
<dbReference type="PANTHER" id="PTHR41324">
    <property type="entry name" value="MEMBRANE PROTEIN-RELATED"/>
    <property type="match status" value="1"/>
</dbReference>
<accession>A0A6V6Y5I5</accession>
<feature type="transmembrane region" description="Helical" evidence="1">
    <location>
        <begin position="94"/>
        <end position="114"/>
    </location>
</feature>
<comment type="caution">
    <text evidence="2">The sequence shown here is derived from an EMBL/GenBank/DDBJ whole genome shotgun (WGS) entry which is preliminary data.</text>
</comment>
<feature type="transmembrane region" description="Helical" evidence="1">
    <location>
        <begin position="204"/>
        <end position="226"/>
    </location>
</feature>
<evidence type="ECO:0000256" key="1">
    <source>
        <dbReference type="SAM" id="Phobius"/>
    </source>
</evidence>
<dbReference type="AlphaFoldDB" id="A0A6V6Y5I5"/>
<evidence type="ECO:0000313" key="2">
    <source>
        <dbReference type="EMBL" id="CAC9933369.1"/>
    </source>
</evidence>
<keyword evidence="3" id="KW-1185">Reference proteome</keyword>
<feature type="transmembrane region" description="Helical" evidence="1">
    <location>
        <begin position="163"/>
        <end position="183"/>
    </location>
</feature>
<evidence type="ECO:0000313" key="3">
    <source>
        <dbReference type="Proteomes" id="UP000586454"/>
    </source>
</evidence>
<dbReference type="InterPro" id="IPR018710">
    <property type="entry name" value="DUF2232"/>
</dbReference>
<keyword evidence="1" id="KW-1133">Transmembrane helix</keyword>
<dbReference type="EMBL" id="CAIJCS010000020">
    <property type="protein sequence ID" value="CAC9933369.1"/>
    <property type="molecule type" value="Genomic_DNA"/>
</dbReference>
<reference evidence="2 3" key="1">
    <citation type="submission" date="2020-06" db="EMBL/GenBank/DDBJ databases">
        <authorList>
            <person name="Criscuolo A."/>
        </authorList>
    </citation>
    <scope>NUCLEOTIDE SEQUENCE [LARGE SCALE GENOMIC DNA]</scope>
    <source>
        <strain evidence="2">1804121828</strain>
    </source>
</reference>
<dbReference type="RefSeq" id="WP_180500326.1">
    <property type="nucleotide sequence ID" value="NZ_CAIJCS010000020.1"/>
</dbReference>
<protein>
    <recommendedName>
        <fullName evidence="4">DUF2232 domain-containing protein</fullName>
    </recommendedName>
</protein>
<gene>
    <name evidence="2" type="ORF">PEPNEM18_01252</name>
</gene>
<evidence type="ECO:0008006" key="4">
    <source>
        <dbReference type="Google" id="ProtNLM"/>
    </source>
</evidence>
<feature type="transmembrane region" description="Helical" evidence="1">
    <location>
        <begin position="273"/>
        <end position="294"/>
    </location>
</feature>
<dbReference type="PANTHER" id="PTHR41324:SF1">
    <property type="entry name" value="DUF2232 DOMAIN-CONTAINING PROTEIN"/>
    <property type="match status" value="1"/>
</dbReference>
<dbReference type="Pfam" id="PF09991">
    <property type="entry name" value="DUF2232"/>
    <property type="match status" value="1"/>
</dbReference>
<feature type="transmembrane region" description="Helical" evidence="1">
    <location>
        <begin position="13"/>
        <end position="39"/>
    </location>
</feature>
<name>A0A6V6Y5I5_9FIRM</name>
<feature type="transmembrane region" description="Helical" evidence="1">
    <location>
        <begin position="238"/>
        <end position="261"/>
    </location>
</feature>
<organism evidence="2 3">
    <name type="scientific">Aedoeadaptatus nemausensis</name>
    <dbReference type="NCBI Taxonomy" id="2582829"/>
    <lineage>
        <taxon>Bacteria</taxon>
        <taxon>Bacillati</taxon>
        <taxon>Bacillota</taxon>
        <taxon>Tissierellia</taxon>
        <taxon>Tissierellales</taxon>
        <taxon>Peptoniphilaceae</taxon>
        <taxon>Aedoeadaptatus</taxon>
    </lineage>
</organism>
<keyword evidence="1" id="KW-0472">Membrane</keyword>